<organism evidence="1 2">
    <name type="scientific">[Myrmecia] bisecta</name>
    <dbReference type="NCBI Taxonomy" id="41462"/>
    <lineage>
        <taxon>Eukaryota</taxon>
        <taxon>Viridiplantae</taxon>
        <taxon>Chlorophyta</taxon>
        <taxon>core chlorophytes</taxon>
        <taxon>Trebouxiophyceae</taxon>
        <taxon>Trebouxiales</taxon>
        <taxon>Trebouxiaceae</taxon>
        <taxon>Myrmecia</taxon>
    </lineage>
</organism>
<sequence>MPGLPLLRRPLLSEASDMVEAKRVILPLFWKLTVDDCVNLRRFLNDQPELQLECGTEEKAARQLYLQGRPDPRFDLRGKQQTLEHLTQAAGFSPKELDSRRIYYINCTPGSTQAITTQIQACASPQARAPKLLILDNVDGFVDDISNALRALRVPLSETGNHLLVTGSRPNQQWEALVGEEARLLKMSPLSPELATSILCKKAFTHDLYLRAHPLVQEVVRRYHEEPRKLLKAAEYLKEHGVAGNVAKVIAHIDAFITPAPRPRIFSFWHEHKADAAGPSGV</sequence>
<dbReference type="EMBL" id="JALJOR010000007">
    <property type="protein sequence ID" value="KAK9814729.1"/>
    <property type="molecule type" value="Genomic_DNA"/>
</dbReference>
<evidence type="ECO:0008006" key="3">
    <source>
        <dbReference type="Google" id="ProtNLM"/>
    </source>
</evidence>
<accession>A0AAW1Q325</accession>
<dbReference type="SUPFAM" id="SSF52540">
    <property type="entry name" value="P-loop containing nucleoside triphosphate hydrolases"/>
    <property type="match status" value="1"/>
</dbReference>
<proteinExistence type="predicted"/>
<dbReference type="InterPro" id="IPR027417">
    <property type="entry name" value="P-loop_NTPase"/>
</dbReference>
<dbReference type="AlphaFoldDB" id="A0AAW1Q325"/>
<evidence type="ECO:0000313" key="2">
    <source>
        <dbReference type="Proteomes" id="UP001489004"/>
    </source>
</evidence>
<comment type="caution">
    <text evidence="1">The sequence shown here is derived from an EMBL/GenBank/DDBJ whole genome shotgun (WGS) entry which is preliminary data.</text>
</comment>
<name>A0AAW1Q325_9CHLO</name>
<reference evidence="1 2" key="1">
    <citation type="journal article" date="2024" name="Nat. Commun.">
        <title>Phylogenomics reveals the evolutionary origins of lichenization in chlorophyte algae.</title>
        <authorList>
            <person name="Puginier C."/>
            <person name="Libourel C."/>
            <person name="Otte J."/>
            <person name="Skaloud P."/>
            <person name="Haon M."/>
            <person name="Grisel S."/>
            <person name="Petersen M."/>
            <person name="Berrin J.G."/>
            <person name="Delaux P.M."/>
            <person name="Dal Grande F."/>
            <person name="Keller J."/>
        </authorList>
    </citation>
    <scope>NUCLEOTIDE SEQUENCE [LARGE SCALE GENOMIC DNA]</scope>
    <source>
        <strain evidence="1 2">SAG 2043</strain>
    </source>
</reference>
<gene>
    <name evidence="1" type="ORF">WJX72_010624</name>
</gene>
<keyword evidence="2" id="KW-1185">Reference proteome</keyword>
<protein>
    <recommendedName>
        <fullName evidence="3">AAA+ ATPase domain-containing protein</fullName>
    </recommendedName>
</protein>
<dbReference type="Proteomes" id="UP001489004">
    <property type="component" value="Unassembled WGS sequence"/>
</dbReference>
<evidence type="ECO:0000313" key="1">
    <source>
        <dbReference type="EMBL" id="KAK9814729.1"/>
    </source>
</evidence>